<dbReference type="InterPro" id="IPR020846">
    <property type="entry name" value="MFS_dom"/>
</dbReference>
<dbReference type="GeneID" id="19342947"/>
<feature type="transmembrane region" description="Helical" evidence="7">
    <location>
        <begin position="146"/>
        <end position="171"/>
    </location>
</feature>
<dbReference type="EMBL" id="KB446558">
    <property type="protein sequence ID" value="EME82842.1"/>
    <property type="molecule type" value="Genomic_DNA"/>
</dbReference>
<feature type="transmembrane region" description="Helical" evidence="7">
    <location>
        <begin position="90"/>
        <end position="110"/>
    </location>
</feature>
<sequence length="487" mass="52853">IPSTMVSVRTYNYSIVFAVALGSFTYGFTSAVIGPVFGIPAFFERFGLSYDGSASIIGGANGAFAGGGCVGCILLPWLADRFGRVRAIQVICTIAAIGAVVQAASVHIAMFIVGRAVGGIAAGAVNTIIPIYQSEVSPGMERGRMVGIHGFILVSGYACAAWSGLGCYFATNQQMSWRLLCALQAVAPILLVAVSPWLPESPRWLVLADRKEEALNVLIKLHGTEHGIAQDECSQIYSQIELEKRGDNRIITIFTKPSTRRRFFTAMFVQFIGQSTGILVTSNYQILLWNNLGVTGWRPLLLFGIYASWATFLNWTATRTIDRFGRVRLLTIGIAGGVAMMACFTAMCAVYSGTPNKVGNTFGILFLYLYVTFYASCFDATSYVYSSEIFPTHLRAEGVAAAIFSLFACTLLYTQVAATAFAEVGWKYYLVFVIVPACGLPILARFPETKGCTLEEIAILFGDEVAPEVMHLPAEDDHEKSVTVQRL</sequence>
<evidence type="ECO:0000256" key="4">
    <source>
        <dbReference type="ARBA" id="ARBA00022692"/>
    </source>
</evidence>
<evidence type="ECO:0000256" key="7">
    <source>
        <dbReference type="SAM" id="Phobius"/>
    </source>
</evidence>
<dbReference type="SUPFAM" id="SSF103473">
    <property type="entry name" value="MFS general substrate transporter"/>
    <property type="match status" value="1"/>
</dbReference>
<feature type="non-terminal residue" evidence="9">
    <location>
        <position position="1"/>
    </location>
</feature>
<dbReference type="OrthoDB" id="6612291at2759"/>
<dbReference type="InterPro" id="IPR050360">
    <property type="entry name" value="MFS_Sugar_Transporters"/>
</dbReference>
<protein>
    <recommendedName>
        <fullName evidence="8">Major facilitator superfamily (MFS) profile domain-containing protein</fullName>
    </recommendedName>
</protein>
<feature type="transmembrane region" description="Helical" evidence="7">
    <location>
        <begin position="55"/>
        <end position="78"/>
    </location>
</feature>
<feature type="transmembrane region" description="Helical" evidence="7">
    <location>
        <begin position="398"/>
        <end position="422"/>
    </location>
</feature>
<keyword evidence="6 7" id="KW-0472">Membrane</keyword>
<dbReference type="PROSITE" id="PS50850">
    <property type="entry name" value="MFS"/>
    <property type="match status" value="1"/>
</dbReference>
<dbReference type="InterPro" id="IPR005829">
    <property type="entry name" value="Sugar_transporter_CS"/>
</dbReference>
<gene>
    <name evidence="9" type="ORF">MYCFIDRAFT_97608</name>
</gene>
<dbReference type="Proteomes" id="UP000016932">
    <property type="component" value="Unassembled WGS sequence"/>
</dbReference>
<evidence type="ECO:0000256" key="6">
    <source>
        <dbReference type="ARBA" id="ARBA00023136"/>
    </source>
</evidence>
<evidence type="ECO:0000259" key="8">
    <source>
        <dbReference type="PROSITE" id="PS50850"/>
    </source>
</evidence>
<dbReference type="KEGG" id="pfj:MYCFIDRAFT_97608"/>
<keyword evidence="4 7" id="KW-0812">Transmembrane</keyword>
<evidence type="ECO:0000313" key="9">
    <source>
        <dbReference type="EMBL" id="EME82842.1"/>
    </source>
</evidence>
<dbReference type="PANTHER" id="PTHR48022:SF11">
    <property type="entry name" value="MONOSACCHARIDE TRANSPORTER (HXT8), PUTATIVE (AFU_ORTHOLOGUE AFUA_2G08120)-RELATED"/>
    <property type="match status" value="1"/>
</dbReference>
<dbReference type="HOGENOM" id="CLU_001265_30_13_1"/>
<dbReference type="RefSeq" id="XP_007926248.1">
    <property type="nucleotide sequence ID" value="XM_007928057.1"/>
</dbReference>
<dbReference type="PRINTS" id="PR00171">
    <property type="entry name" value="SUGRTRNSPORT"/>
</dbReference>
<feature type="transmembrane region" description="Helical" evidence="7">
    <location>
        <begin position="177"/>
        <end position="198"/>
    </location>
</feature>
<feature type="transmembrane region" description="Helical" evidence="7">
    <location>
        <begin position="12"/>
        <end position="43"/>
    </location>
</feature>
<feature type="non-terminal residue" evidence="9">
    <location>
        <position position="487"/>
    </location>
</feature>
<keyword evidence="3" id="KW-0813">Transport</keyword>
<dbReference type="InterPro" id="IPR036259">
    <property type="entry name" value="MFS_trans_sf"/>
</dbReference>
<dbReference type="PROSITE" id="PS00217">
    <property type="entry name" value="SUGAR_TRANSPORT_2"/>
    <property type="match status" value="1"/>
</dbReference>
<comment type="subcellular location">
    <subcellularLocation>
        <location evidence="1">Membrane</location>
        <topology evidence="1">Multi-pass membrane protein</topology>
    </subcellularLocation>
</comment>
<dbReference type="GO" id="GO:0016020">
    <property type="term" value="C:membrane"/>
    <property type="evidence" value="ECO:0007669"/>
    <property type="project" value="UniProtKB-SubCell"/>
</dbReference>
<dbReference type="VEuPathDB" id="FungiDB:MYCFIDRAFT_97608"/>
<feature type="transmembrane region" description="Helical" evidence="7">
    <location>
        <begin position="296"/>
        <end position="317"/>
    </location>
</feature>
<comment type="similarity">
    <text evidence="2">Belongs to the major facilitator superfamily. Sugar transporter (TC 2.A.1.1) family.</text>
</comment>
<evidence type="ECO:0000256" key="3">
    <source>
        <dbReference type="ARBA" id="ARBA00022448"/>
    </source>
</evidence>
<dbReference type="InterPro" id="IPR003663">
    <property type="entry name" value="Sugar/inositol_transpt"/>
</dbReference>
<feature type="transmembrane region" description="Helical" evidence="7">
    <location>
        <begin position="364"/>
        <end position="386"/>
    </location>
</feature>
<feature type="transmembrane region" description="Helical" evidence="7">
    <location>
        <begin position="428"/>
        <end position="446"/>
    </location>
</feature>
<dbReference type="InterPro" id="IPR005828">
    <property type="entry name" value="MFS_sugar_transport-like"/>
</dbReference>
<feature type="domain" description="Major facilitator superfamily (MFS) profile" evidence="8">
    <location>
        <begin position="15"/>
        <end position="450"/>
    </location>
</feature>
<dbReference type="Pfam" id="PF00083">
    <property type="entry name" value="Sugar_tr"/>
    <property type="match status" value="1"/>
</dbReference>
<organism evidence="9 10">
    <name type="scientific">Pseudocercospora fijiensis (strain CIRAD86)</name>
    <name type="common">Black leaf streak disease fungus</name>
    <name type="synonym">Mycosphaerella fijiensis</name>
    <dbReference type="NCBI Taxonomy" id="383855"/>
    <lineage>
        <taxon>Eukaryota</taxon>
        <taxon>Fungi</taxon>
        <taxon>Dikarya</taxon>
        <taxon>Ascomycota</taxon>
        <taxon>Pezizomycotina</taxon>
        <taxon>Dothideomycetes</taxon>
        <taxon>Dothideomycetidae</taxon>
        <taxon>Mycosphaerellales</taxon>
        <taxon>Mycosphaerellaceae</taxon>
        <taxon>Pseudocercospora</taxon>
    </lineage>
</organism>
<dbReference type="eggNOG" id="KOG0254">
    <property type="taxonomic scope" value="Eukaryota"/>
</dbReference>
<dbReference type="GO" id="GO:0005351">
    <property type="term" value="F:carbohydrate:proton symporter activity"/>
    <property type="evidence" value="ECO:0007669"/>
    <property type="project" value="TreeGrafter"/>
</dbReference>
<dbReference type="AlphaFoldDB" id="M3B089"/>
<accession>M3B089</accession>
<dbReference type="PANTHER" id="PTHR48022">
    <property type="entry name" value="PLASTIDIC GLUCOSE TRANSPORTER 4"/>
    <property type="match status" value="1"/>
</dbReference>
<evidence type="ECO:0000256" key="1">
    <source>
        <dbReference type="ARBA" id="ARBA00004141"/>
    </source>
</evidence>
<dbReference type="Gene3D" id="1.20.1250.20">
    <property type="entry name" value="MFS general substrate transporter like domains"/>
    <property type="match status" value="1"/>
</dbReference>
<name>M3B089_PSEFD</name>
<evidence type="ECO:0000256" key="5">
    <source>
        <dbReference type="ARBA" id="ARBA00022989"/>
    </source>
</evidence>
<evidence type="ECO:0000313" key="10">
    <source>
        <dbReference type="Proteomes" id="UP000016932"/>
    </source>
</evidence>
<keyword evidence="5 7" id="KW-1133">Transmembrane helix</keyword>
<reference evidence="9 10" key="1">
    <citation type="journal article" date="2012" name="PLoS Pathog.">
        <title>Diverse lifestyles and strategies of plant pathogenesis encoded in the genomes of eighteen Dothideomycetes fungi.</title>
        <authorList>
            <person name="Ohm R.A."/>
            <person name="Feau N."/>
            <person name="Henrissat B."/>
            <person name="Schoch C.L."/>
            <person name="Horwitz B.A."/>
            <person name="Barry K.W."/>
            <person name="Condon B.J."/>
            <person name="Copeland A.C."/>
            <person name="Dhillon B."/>
            <person name="Glaser F."/>
            <person name="Hesse C.N."/>
            <person name="Kosti I."/>
            <person name="LaButti K."/>
            <person name="Lindquist E.A."/>
            <person name="Lucas S."/>
            <person name="Salamov A.A."/>
            <person name="Bradshaw R.E."/>
            <person name="Ciuffetti L."/>
            <person name="Hamelin R.C."/>
            <person name="Kema G.H.J."/>
            <person name="Lawrence C."/>
            <person name="Scott J.A."/>
            <person name="Spatafora J.W."/>
            <person name="Turgeon B.G."/>
            <person name="de Wit P.J.G.M."/>
            <person name="Zhong S."/>
            <person name="Goodwin S.B."/>
            <person name="Grigoriev I.V."/>
        </authorList>
    </citation>
    <scope>NUCLEOTIDE SEQUENCE [LARGE SCALE GENOMIC DNA]</scope>
    <source>
        <strain evidence="9 10">CIRAD86</strain>
    </source>
</reference>
<proteinExistence type="inferred from homology"/>
<keyword evidence="10" id="KW-1185">Reference proteome</keyword>
<feature type="transmembrane region" description="Helical" evidence="7">
    <location>
        <begin position="329"/>
        <end position="352"/>
    </location>
</feature>
<evidence type="ECO:0000256" key="2">
    <source>
        <dbReference type="ARBA" id="ARBA00010992"/>
    </source>
</evidence>